<reference evidence="4" key="1">
    <citation type="submission" date="2022-11" db="UniProtKB">
        <authorList>
            <consortium name="WormBaseParasite"/>
        </authorList>
    </citation>
    <scope>IDENTIFICATION</scope>
</reference>
<evidence type="ECO:0000313" key="3">
    <source>
        <dbReference type="Proteomes" id="UP000887565"/>
    </source>
</evidence>
<protein>
    <submittedName>
        <fullName evidence="4">AAA+ ATPase domain-containing protein</fullName>
    </submittedName>
</protein>
<name>A0A915JUY0_ROMCU</name>
<dbReference type="OMA" id="ANDERYH"/>
<dbReference type="GO" id="GO:0016558">
    <property type="term" value="P:protein import into peroxisome matrix"/>
    <property type="evidence" value="ECO:0007669"/>
    <property type="project" value="TreeGrafter"/>
</dbReference>
<sequence>MDPDAFSGHVILEGPPASGVTKLAEKCAHSLDRRRKIFRKLFDCKTLNSKNLESVTKAFGRVFEECFVNEPSILILDDLDQLCAAPSSSKQLTPGAEMHFVRLAKVLIKFLDCIKYERMKCLCIATCKSKSKIHRSLVSSQGRRYFTKCFQVPVLNEADRLEFFEQIVRLKNFKFENRSILEKLVEKSRGCVIGDLVHVIEKISTTKLNQNPEKRGKIDLIDVNSALKDFKSINLHQIDESTLQNWDDFGGYQSLKFDLEKIFLWPSKYTQIYEKLNIKSTDGVLLYGPTGTGKTVLASLTAKMCSLNCIVVKSNQVLIWVIFTGAELLSKYIGASEEAVRNTFHRARSVRPSMILFDEFDALAPRRGHDSTGVTDRVVNQLLTELDGVEPLDGENPKIKLMNVEFYGVYIIATSSRPDLIDPAFLRPGRIGHHFYCALPTTEERIQILHSLSKNLKFDSKKNENLTYLGAKTVGFSGADLKSILFTAQMLALYAAKDDRKMEKCRIKDSNSDDLIKCFPEKDSSTIGNLFLKFNRFERQTIKEESENRKTPEIRLEITKQNLEESLSTIKPSVTQSDIMRFEYIRKMLESKFENSSQGSIIDEKMIGSRATLA</sequence>
<dbReference type="InterPro" id="IPR003960">
    <property type="entry name" value="ATPase_AAA_CS"/>
</dbReference>
<dbReference type="GO" id="GO:0005524">
    <property type="term" value="F:ATP binding"/>
    <property type="evidence" value="ECO:0007669"/>
    <property type="project" value="UniProtKB-KW"/>
</dbReference>
<dbReference type="InterPro" id="IPR050168">
    <property type="entry name" value="AAA_ATPase_domain"/>
</dbReference>
<accession>A0A915JUY0</accession>
<dbReference type="PROSITE" id="PS00674">
    <property type="entry name" value="AAA"/>
    <property type="match status" value="1"/>
</dbReference>
<comment type="similarity">
    <text evidence="1">Belongs to the AAA ATPase family.</text>
</comment>
<dbReference type="SUPFAM" id="SSF52540">
    <property type="entry name" value="P-loop containing nucleoside triphosphate hydrolases"/>
    <property type="match status" value="2"/>
</dbReference>
<dbReference type="Gene3D" id="1.10.8.60">
    <property type="match status" value="1"/>
</dbReference>
<keyword evidence="1" id="KW-0547">Nucleotide-binding</keyword>
<evidence type="ECO:0000256" key="1">
    <source>
        <dbReference type="RuleBase" id="RU003651"/>
    </source>
</evidence>
<proteinExistence type="inferred from homology"/>
<evidence type="ECO:0000313" key="4">
    <source>
        <dbReference type="WBParaSite" id="nRc.2.0.1.t30081-RA"/>
    </source>
</evidence>
<keyword evidence="3" id="KW-1185">Reference proteome</keyword>
<dbReference type="Pfam" id="PF17862">
    <property type="entry name" value="AAA_lid_3"/>
    <property type="match status" value="1"/>
</dbReference>
<feature type="domain" description="AAA+ ATPase" evidence="2">
    <location>
        <begin position="280"/>
        <end position="441"/>
    </location>
</feature>
<dbReference type="PANTHER" id="PTHR23077:SF12">
    <property type="entry name" value="PEROXISOMAL ATPASE PEX1"/>
    <property type="match status" value="1"/>
</dbReference>
<dbReference type="AlphaFoldDB" id="A0A915JUY0"/>
<dbReference type="Gene3D" id="3.40.50.300">
    <property type="entry name" value="P-loop containing nucleotide triphosphate hydrolases"/>
    <property type="match status" value="2"/>
</dbReference>
<dbReference type="InterPro" id="IPR027417">
    <property type="entry name" value="P-loop_NTPase"/>
</dbReference>
<dbReference type="Pfam" id="PF00004">
    <property type="entry name" value="AAA"/>
    <property type="match status" value="2"/>
</dbReference>
<keyword evidence="1" id="KW-0067">ATP-binding</keyword>
<dbReference type="InterPro" id="IPR003593">
    <property type="entry name" value="AAA+_ATPase"/>
</dbReference>
<dbReference type="InterPro" id="IPR041569">
    <property type="entry name" value="AAA_lid_3"/>
</dbReference>
<dbReference type="GO" id="GO:0005778">
    <property type="term" value="C:peroxisomal membrane"/>
    <property type="evidence" value="ECO:0007669"/>
    <property type="project" value="TreeGrafter"/>
</dbReference>
<dbReference type="WBParaSite" id="nRc.2.0.1.t30081-RA">
    <property type="protein sequence ID" value="nRc.2.0.1.t30081-RA"/>
    <property type="gene ID" value="nRc.2.0.1.g30081"/>
</dbReference>
<dbReference type="Proteomes" id="UP000887565">
    <property type="component" value="Unplaced"/>
</dbReference>
<dbReference type="GO" id="GO:0005829">
    <property type="term" value="C:cytosol"/>
    <property type="evidence" value="ECO:0007669"/>
    <property type="project" value="TreeGrafter"/>
</dbReference>
<dbReference type="PANTHER" id="PTHR23077">
    <property type="entry name" value="AAA-FAMILY ATPASE"/>
    <property type="match status" value="1"/>
</dbReference>
<dbReference type="SMART" id="SM00382">
    <property type="entry name" value="AAA"/>
    <property type="match status" value="2"/>
</dbReference>
<evidence type="ECO:0000259" key="2">
    <source>
        <dbReference type="SMART" id="SM00382"/>
    </source>
</evidence>
<dbReference type="GO" id="GO:0016887">
    <property type="term" value="F:ATP hydrolysis activity"/>
    <property type="evidence" value="ECO:0007669"/>
    <property type="project" value="InterPro"/>
</dbReference>
<dbReference type="InterPro" id="IPR003959">
    <property type="entry name" value="ATPase_AAA_core"/>
</dbReference>
<feature type="domain" description="AAA+ ATPase" evidence="2">
    <location>
        <begin position="6"/>
        <end position="150"/>
    </location>
</feature>
<organism evidence="3 4">
    <name type="scientific">Romanomermis culicivorax</name>
    <name type="common">Nematode worm</name>
    <dbReference type="NCBI Taxonomy" id="13658"/>
    <lineage>
        <taxon>Eukaryota</taxon>
        <taxon>Metazoa</taxon>
        <taxon>Ecdysozoa</taxon>
        <taxon>Nematoda</taxon>
        <taxon>Enoplea</taxon>
        <taxon>Dorylaimia</taxon>
        <taxon>Mermithida</taxon>
        <taxon>Mermithoidea</taxon>
        <taxon>Mermithidae</taxon>
        <taxon>Romanomermis</taxon>
    </lineage>
</organism>